<dbReference type="GO" id="GO:0005829">
    <property type="term" value="C:cytosol"/>
    <property type="evidence" value="ECO:0007669"/>
    <property type="project" value="TreeGrafter"/>
</dbReference>
<dbReference type="PROSITE" id="PS00393">
    <property type="entry name" value="PEPCASE_2"/>
    <property type="match status" value="1"/>
</dbReference>
<dbReference type="AlphaFoldDB" id="A0A7W5E465"/>
<dbReference type="Proteomes" id="UP000536179">
    <property type="component" value="Unassembled WGS sequence"/>
</dbReference>
<dbReference type="PANTHER" id="PTHR30523">
    <property type="entry name" value="PHOSPHOENOLPYRUVATE CARBOXYLASE"/>
    <property type="match status" value="1"/>
</dbReference>
<evidence type="ECO:0000256" key="2">
    <source>
        <dbReference type="ARBA" id="ARBA00022419"/>
    </source>
</evidence>
<dbReference type="PROSITE" id="PS00781">
    <property type="entry name" value="PEPCASE_1"/>
    <property type="match status" value="1"/>
</dbReference>
<feature type="active site" evidence="4">
    <location>
        <position position="602"/>
    </location>
</feature>
<name>A0A7W5E465_9BACT</name>
<proteinExistence type="predicted"/>
<dbReference type="Pfam" id="PF00311">
    <property type="entry name" value="PEPcase"/>
    <property type="match status" value="1"/>
</dbReference>
<dbReference type="PRINTS" id="PR00150">
    <property type="entry name" value="PEPCARBXLASE"/>
</dbReference>
<gene>
    <name evidence="5" type="ORF">FHS27_005721</name>
</gene>
<evidence type="ECO:0000313" key="6">
    <source>
        <dbReference type="Proteomes" id="UP000536179"/>
    </source>
</evidence>
<keyword evidence="5" id="KW-0670">Pyruvate</keyword>
<evidence type="ECO:0000313" key="5">
    <source>
        <dbReference type="EMBL" id="MBB3209876.1"/>
    </source>
</evidence>
<dbReference type="GO" id="GO:0008964">
    <property type="term" value="F:phosphoenolpyruvate carboxylase activity"/>
    <property type="evidence" value="ECO:0007669"/>
    <property type="project" value="InterPro"/>
</dbReference>
<comment type="function">
    <text evidence="1">Forms oxaloacetate, a four-carbon dicarboxylic acid source for the tricarboxylic acid cycle.</text>
</comment>
<comment type="caution">
    <text evidence="5">The sequence shown here is derived from an EMBL/GenBank/DDBJ whole genome shotgun (WGS) entry which is preliminary data.</text>
</comment>
<dbReference type="PANTHER" id="PTHR30523:SF32">
    <property type="entry name" value="PHOSPHOENOLPYRUVATE CARBOXYLASE"/>
    <property type="match status" value="1"/>
</dbReference>
<protein>
    <recommendedName>
        <fullName evidence="2">Phosphoenolpyruvate carboxylase</fullName>
    </recommendedName>
</protein>
<dbReference type="Gene3D" id="1.20.1440.90">
    <property type="entry name" value="Phosphoenolpyruvate/pyruvate domain"/>
    <property type="match status" value="1"/>
</dbReference>
<organism evidence="5 6">
    <name type="scientific">Aporhodopirellula rubra</name>
    <dbReference type="NCBI Taxonomy" id="980271"/>
    <lineage>
        <taxon>Bacteria</taxon>
        <taxon>Pseudomonadati</taxon>
        <taxon>Planctomycetota</taxon>
        <taxon>Planctomycetia</taxon>
        <taxon>Pirellulales</taxon>
        <taxon>Pirellulaceae</taxon>
        <taxon>Aporhodopirellula</taxon>
    </lineage>
</organism>
<sequence length="943" mass="104896">MVSSSVLALDVGQLDRDWQWLLESLATVLKRGGDGELADLLPIPGKTFSDSAAPSDSVQLTQAYSIAFQLLSMAEQSSAARFRDRIESEEPADPLPALWGDSLRQLIDAGWTSTQIAQHLPSIRVELVLTAHPTEAKRATVLAHHRRLFDRFQLRHDSDLPPWKRDENDAAIEAVLNILWRTGEIYLDKPDLQSERRNLMDYLKHVFPRALRPLDLRLRQAWKDVGLDPAAIADPLALPRMTFGTWVGGDRDGHPLVTPQVTAETLYQLRSEAIGLLRAQLVELARLVSLSAYWLPPSNLFLSQVAAQAETMGQVGRRALSRNPNEPWRQFINLMISKLPSDGPPANPNDAPPSWVYQHADELLADLRVLHRSLVAVDMSDTAVHAVAPLMRITQTFGFHLAVLDIRQNSSKHDIAIEQLLHAAGFQDTNFSRWDEAKRIEFLDQELRSSRPMVHPDFSAGAEAEAVLGALRVVKEHSQAYGIDGLGALIVSMTRNASDLLAVYLLAREVGLLQPTDEGPVCPLPVVPLFETIDDLDRSPGIYETFLSHPITQRSMAAIARRRIASIDLTSAAKESKTAADLSSLEDQKVGQVMIGYSDSNKDGGILASLVGLRQAQRRLTQTGLRHGVRVRFFHGRGGTISRGAGPTHRFIKSLPDGTLAGDIRLTEQGETIAQKYAHEPTAIYNLELFLAGATRKTLMDSRENDGPHPLEPTLMELASWARGAYTDLLHTDGFVEFFRSATPIDAIEQSRIGSRPSRRTGQQTLDDLRAIPWVFSWGQARCYLSGWYGVGTALSRLKTEQPDAFAKIIECLRDWAPLHYLISNVATSVSAVDMVVMKEYSTLVEDDKLRKRFVERIESEWGLATAMVEEVYGGPMASQRPNVERMIQLRGEGLRLLHRQQISLLRRWRSYRRMGEQQQADQLLPSLLLSVNAVASGLGTTG</sequence>
<dbReference type="SUPFAM" id="SSF51621">
    <property type="entry name" value="Phosphoenolpyruvate/pyruvate domain"/>
    <property type="match status" value="1"/>
</dbReference>
<reference evidence="5 6" key="1">
    <citation type="submission" date="2020-08" db="EMBL/GenBank/DDBJ databases">
        <title>Genomic Encyclopedia of Type Strains, Phase III (KMG-III): the genomes of soil and plant-associated and newly described type strains.</title>
        <authorList>
            <person name="Whitman W."/>
        </authorList>
    </citation>
    <scope>NUCLEOTIDE SEQUENCE [LARGE SCALE GENOMIC DNA]</scope>
    <source>
        <strain evidence="5 6">CECT 8075</strain>
    </source>
</reference>
<evidence type="ECO:0000256" key="4">
    <source>
        <dbReference type="PROSITE-ProRule" id="PRU10112"/>
    </source>
</evidence>
<dbReference type="InterPro" id="IPR018129">
    <property type="entry name" value="PEP_COase_Lys_AS"/>
</dbReference>
<dbReference type="RefSeq" id="WP_184308822.1">
    <property type="nucleotide sequence ID" value="NZ_JACHXU010000028.1"/>
</dbReference>
<keyword evidence="6" id="KW-1185">Reference proteome</keyword>
<feature type="active site" evidence="3">
    <location>
        <position position="132"/>
    </location>
</feature>
<dbReference type="InterPro" id="IPR015813">
    <property type="entry name" value="Pyrv/PenolPyrv_kinase-like_dom"/>
</dbReference>
<dbReference type="GO" id="GO:0015977">
    <property type="term" value="P:carbon fixation"/>
    <property type="evidence" value="ECO:0007669"/>
    <property type="project" value="InterPro"/>
</dbReference>
<keyword evidence="5" id="KW-0456">Lyase</keyword>
<dbReference type="GO" id="GO:0006099">
    <property type="term" value="P:tricarboxylic acid cycle"/>
    <property type="evidence" value="ECO:0007669"/>
    <property type="project" value="InterPro"/>
</dbReference>
<dbReference type="EMBL" id="JACHXU010000028">
    <property type="protein sequence ID" value="MBB3209876.1"/>
    <property type="molecule type" value="Genomic_DNA"/>
</dbReference>
<accession>A0A7W5E465</accession>
<evidence type="ECO:0000256" key="3">
    <source>
        <dbReference type="PROSITE-ProRule" id="PRU10111"/>
    </source>
</evidence>
<dbReference type="InterPro" id="IPR021135">
    <property type="entry name" value="PEP_COase"/>
</dbReference>
<evidence type="ECO:0000256" key="1">
    <source>
        <dbReference type="ARBA" id="ARBA00003670"/>
    </source>
</evidence>
<dbReference type="InterPro" id="IPR033129">
    <property type="entry name" value="PEPCASE_His_AS"/>
</dbReference>